<dbReference type="Proteomes" id="UP000260812">
    <property type="component" value="Unassembled WGS sequence"/>
</dbReference>
<accession>A0A3E3HZ70</accession>
<gene>
    <name evidence="3" type="ORF">DWY69_15490</name>
    <name evidence="2" type="ORF">DXC51_21075</name>
</gene>
<dbReference type="GeneID" id="97989288"/>
<protein>
    <submittedName>
        <fullName evidence="2">Uncharacterized protein</fullName>
    </submittedName>
</protein>
<keyword evidence="1" id="KW-0472">Membrane</keyword>
<keyword evidence="1" id="KW-0812">Transmembrane</keyword>
<evidence type="ECO:0000313" key="3">
    <source>
        <dbReference type="EMBL" id="RGE70957.1"/>
    </source>
</evidence>
<keyword evidence="1" id="KW-1133">Transmembrane helix</keyword>
<feature type="transmembrane region" description="Helical" evidence="1">
    <location>
        <begin position="41"/>
        <end position="62"/>
    </location>
</feature>
<reference evidence="2 5" key="1">
    <citation type="submission" date="2018-08" db="EMBL/GenBank/DDBJ databases">
        <title>A genome reference for cultivated species of the human gut microbiota.</title>
        <authorList>
            <person name="Zou Y."/>
            <person name="Xue W."/>
            <person name="Luo G."/>
        </authorList>
    </citation>
    <scope>NUCLEOTIDE SEQUENCE [LARGE SCALE GENOMIC DNA]</scope>
    <source>
        <strain evidence="3 5">AF26-4BH</strain>
        <strain evidence="2">TF05-5AC</strain>
    </source>
</reference>
<evidence type="ECO:0000313" key="2">
    <source>
        <dbReference type="EMBL" id="RGE57131.1"/>
    </source>
</evidence>
<dbReference type="Proteomes" id="UP000261166">
    <property type="component" value="Unassembled WGS sequence"/>
</dbReference>
<comment type="caution">
    <text evidence="2">The sequence shown here is derived from an EMBL/GenBank/DDBJ whole genome shotgun (WGS) entry which is preliminary data.</text>
</comment>
<proteinExistence type="predicted"/>
<keyword evidence="4" id="KW-1185">Reference proteome</keyword>
<name>A0A3E3HZ70_9FIRM</name>
<evidence type="ECO:0000256" key="1">
    <source>
        <dbReference type="SAM" id="Phobius"/>
    </source>
</evidence>
<dbReference type="PROSITE" id="PS51257">
    <property type="entry name" value="PROKAR_LIPOPROTEIN"/>
    <property type="match status" value="1"/>
</dbReference>
<dbReference type="OrthoDB" id="2061295at2"/>
<dbReference type="EMBL" id="QVLV01000018">
    <property type="protein sequence ID" value="RGE57131.1"/>
    <property type="molecule type" value="Genomic_DNA"/>
</dbReference>
<organism evidence="2 4">
    <name type="scientific">Eisenbergiella massiliensis</name>
    <dbReference type="NCBI Taxonomy" id="1720294"/>
    <lineage>
        <taxon>Bacteria</taxon>
        <taxon>Bacillati</taxon>
        <taxon>Bacillota</taxon>
        <taxon>Clostridia</taxon>
        <taxon>Lachnospirales</taxon>
        <taxon>Lachnospiraceae</taxon>
        <taxon>Eisenbergiella</taxon>
    </lineage>
</organism>
<dbReference type="EMBL" id="QVLU01000013">
    <property type="protein sequence ID" value="RGE70957.1"/>
    <property type="molecule type" value="Genomic_DNA"/>
</dbReference>
<dbReference type="RefSeq" id="WP_025491270.1">
    <property type="nucleotide sequence ID" value="NZ_CALBAU010000400.1"/>
</dbReference>
<evidence type="ECO:0000313" key="4">
    <source>
        <dbReference type="Proteomes" id="UP000260812"/>
    </source>
</evidence>
<evidence type="ECO:0000313" key="5">
    <source>
        <dbReference type="Proteomes" id="UP000261166"/>
    </source>
</evidence>
<sequence>MDKKKKTPKQIAALVCVGLLLLLYLATLVVACLNFPGADRLFQACLVATVGLPILLWIYIWLFGKIKERRQGQDNSNGK</sequence>
<dbReference type="GeneID" id="86055563"/>
<dbReference type="AlphaFoldDB" id="A0A3E3HZ70"/>